<evidence type="ECO:0000313" key="5">
    <source>
        <dbReference type="EMBL" id="MFD2966793.1"/>
    </source>
</evidence>
<organism evidence="5 6">
    <name type="scientific">Sphingobacterium bambusae</name>
    <dbReference type="NCBI Taxonomy" id="662858"/>
    <lineage>
        <taxon>Bacteria</taxon>
        <taxon>Pseudomonadati</taxon>
        <taxon>Bacteroidota</taxon>
        <taxon>Sphingobacteriia</taxon>
        <taxon>Sphingobacteriales</taxon>
        <taxon>Sphingobacteriaceae</taxon>
        <taxon>Sphingobacterium</taxon>
    </lineage>
</organism>
<feature type="chain" id="PRO_5046991779" evidence="3">
    <location>
        <begin position="27"/>
        <end position="518"/>
    </location>
</feature>
<name>A0ABW6BED6_9SPHI</name>
<dbReference type="InterPro" id="IPR017853">
    <property type="entry name" value="GH"/>
</dbReference>
<proteinExistence type="inferred from homology"/>
<dbReference type="CDD" id="cd06565">
    <property type="entry name" value="GH20_GcnA-like"/>
    <property type="match status" value="1"/>
</dbReference>
<evidence type="ECO:0000313" key="6">
    <source>
        <dbReference type="Proteomes" id="UP001597525"/>
    </source>
</evidence>
<evidence type="ECO:0000256" key="3">
    <source>
        <dbReference type="SAM" id="SignalP"/>
    </source>
</evidence>
<reference evidence="6" key="1">
    <citation type="journal article" date="2019" name="Int. J. Syst. Evol. Microbiol.">
        <title>The Global Catalogue of Microorganisms (GCM) 10K type strain sequencing project: providing services to taxonomists for standard genome sequencing and annotation.</title>
        <authorList>
            <consortium name="The Broad Institute Genomics Platform"/>
            <consortium name="The Broad Institute Genome Sequencing Center for Infectious Disease"/>
            <person name="Wu L."/>
            <person name="Ma J."/>
        </authorList>
    </citation>
    <scope>NUCLEOTIDE SEQUENCE [LARGE SCALE GENOMIC DNA]</scope>
    <source>
        <strain evidence="6">KCTC 22814</strain>
    </source>
</reference>
<dbReference type="Pfam" id="PF00728">
    <property type="entry name" value="Glyco_hydro_20"/>
    <property type="match status" value="1"/>
</dbReference>
<dbReference type="RefSeq" id="WP_320182493.1">
    <property type="nucleotide sequence ID" value="NZ_CP138332.1"/>
</dbReference>
<keyword evidence="2" id="KW-0378">Hydrolase</keyword>
<comment type="similarity">
    <text evidence="1">Belongs to the glycosyl hydrolase 20 family.</text>
</comment>
<sequence>MMKSYKIIRALLFACMLLLLSLSATMAQKSPDQDFAVKGFHLDLRIQVMPMSTLKLFARNLSQHGVNTLIMEWEATYPFEKHPLIANRFAYSRAEIKEFINYCKEIQLDVIPLQQSFGHVEYILRHFRYKELREDQKDYSQINPLKEDLAKELFMDLYKDLVSTHTSNYIHIGGDETYLLGHSEASKKKVAAVGKGRLYGDYIKLLCDIVVSLGKRPVLWADIAMKYPDALQGLPKETIFVDWNYGWDINMFGKHDNLLKSGFEIWGAPSIRSHPDNYFLTQWDKHFSNIRDFVPLARQFGYKGMVMTSWSTSGLYAPVWETTRDIVDLYTIRRVYPISGFNMLIAAYFEALKNPKPLQTVDFVQQYAEKTYGLSRQESRRFWEVLKAIPYEINQGTISSADVSLDALVDSATLVSETLRKMKVKVNQDEFEHYRLMADIRLQYLHYAAIERDVNAASFSDNDIPNILARLERLDTASLDKRFVQLNSAVLHPAELQQENELRNSKIKILHARLSRNK</sequence>
<evidence type="ECO:0000259" key="4">
    <source>
        <dbReference type="Pfam" id="PF00728"/>
    </source>
</evidence>
<dbReference type="PANTHER" id="PTHR21040:SF8">
    <property type="entry name" value="BCDNA.GH04120"/>
    <property type="match status" value="1"/>
</dbReference>
<evidence type="ECO:0000256" key="2">
    <source>
        <dbReference type="ARBA" id="ARBA00022801"/>
    </source>
</evidence>
<feature type="signal peptide" evidence="3">
    <location>
        <begin position="1"/>
        <end position="26"/>
    </location>
</feature>
<dbReference type="Gene3D" id="3.20.20.80">
    <property type="entry name" value="Glycosidases"/>
    <property type="match status" value="1"/>
</dbReference>
<dbReference type="InterPro" id="IPR038901">
    <property type="entry name" value="HEXDC-like"/>
</dbReference>
<dbReference type="Proteomes" id="UP001597525">
    <property type="component" value="Unassembled WGS sequence"/>
</dbReference>
<dbReference type="InterPro" id="IPR015883">
    <property type="entry name" value="Glyco_hydro_20_cat"/>
</dbReference>
<dbReference type="SUPFAM" id="SSF51445">
    <property type="entry name" value="(Trans)glycosidases"/>
    <property type="match status" value="1"/>
</dbReference>
<keyword evidence="6" id="KW-1185">Reference proteome</keyword>
<dbReference type="EMBL" id="JBHUPB010000004">
    <property type="protein sequence ID" value="MFD2966793.1"/>
    <property type="molecule type" value="Genomic_DNA"/>
</dbReference>
<comment type="caution">
    <text evidence="5">The sequence shown here is derived from an EMBL/GenBank/DDBJ whole genome shotgun (WGS) entry which is preliminary data.</text>
</comment>
<accession>A0ABW6BED6</accession>
<protein>
    <submittedName>
        <fullName evidence="5">Beta-N-acetylhexosaminidase</fullName>
    </submittedName>
</protein>
<evidence type="ECO:0000256" key="1">
    <source>
        <dbReference type="ARBA" id="ARBA00006285"/>
    </source>
</evidence>
<keyword evidence="3" id="KW-0732">Signal</keyword>
<dbReference type="PANTHER" id="PTHR21040">
    <property type="entry name" value="BCDNA.GH04120"/>
    <property type="match status" value="1"/>
</dbReference>
<feature type="domain" description="Glycoside hydrolase family 20 catalytic" evidence="4">
    <location>
        <begin position="90"/>
        <end position="298"/>
    </location>
</feature>
<gene>
    <name evidence="5" type="ORF">ACFS7Y_05320</name>
</gene>